<organism evidence="2 3">
    <name type="scientific">Solirubrobacter deserti</name>
    <dbReference type="NCBI Taxonomy" id="2282478"/>
    <lineage>
        <taxon>Bacteria</taxon>
        <taxon>Bacillati</taxon>
        <taxon>Actinomycetota</taxon>
        <taxon>Thermoleophilia</taxon>
        <taxon>Solirubrobacterales</taxon>
        <taxon>Solirubrobacteraceae</taxon>
        <taxon>Solirubrobacter</taxon>
    </lineage>
</organism>
<dbReference type="EMBL" id="JAPCID010000032">
    <property type="protein sequence ID" value="MDA0140030.1"/>
    <property type="molecule type" value="Genomic_DNA"/>
</dbReference>
<feature type="region of interest" description="Disordered" evidence="1">
    <location>
        <begin position="1"/>
        <end position="91"/>
    </location>
</feature>
<proteinExistence type="predicted"/>
<name>A0ABT4RNH0_9ACTN</name>
<protein>
    <recommendedName>
        <fullName evidence="4">Chemotaxis protein</fullName>
    </recommendedName>
</protein>
<accession>A0ABT4RNH0</accession>
<evidence type="ECO:0008006" key="4">
    <source>
        <dbReference type="Google" id="ProtNLM"/>
    </source>
</evidence>
<feature type="compositionally biased region" description="Basic and acidic residues" evidence="1">
    <location>
        <begin position="37"/>
        <end position="48"/>
    </location>
</feature>
<evidence type="ECO:0000313" key="2">
    <source>
        <dbReference type="EMBL" id="MDA0140030.1"/>
    </source>
</evidence>
<feature type="compositionally biased region" description="Low complexity" evidence="1">
    <location>
        <begin position="49"/>
        <end position="61"/>
    </location>
</feature>
<keyword evidence="3" id="KW-1185">Reference proteome</keyword>
<comment type="caution">
    <text evidence="2">The sequence shown here is derived from an EMBL/GenBank/DDBJ whole genome shotgun (WGS) entry which is preliminary data.</text>
</comment>
<gene>
    <name evidence="2" type="ORF">OJ962_21175</name>
</gene>
<dbReference type="Proteomes" id="UP001147700">
    <property type="component" value="Unassembled WGS sequence"/>
</dbReference>
<evidence type="ECO:0000313" key="3">
    <source>
        <dbReference type="Proteomes" id="UP001147700"/>
    </source>
</evidence>
<sequence>MGRDDDNIGTGTSGRSTDVGGSHSGGKAGDDPADALRNPDPDIEHDAQGDASSSGPDSGTPDDLKPGKRRTIGQDEDAGASSGVPGETASD</sequence>
<evidence type="ECO:0000256" key="1">
    <source>
        <dbReference type="SAM" id="MobiDB-lite"/>
    </source>
</evidence>
<dbReference type="RefSeq" id="WP_202955035.1">
    <property type="nucleotide sequence ID" value="NZ_JAPCID010000032.1"/>
</dbReference>
<reference evidence="2" key="1">
    <citation type="submission" date="2022-10" db="EMBL/GenBank/DDBJ databases">
        <title>The WGS of Solirubrobacter sp. CPCC 204708.</title>
        <authorList>
            <person name="Jiang Z."/>
        </authorList>
    </citation>
    <scope>NUCLEOTIDE SEQUENCE</scope>
    <source>
        <strain evidence="2">CPCC 204708</strain>
    </source>
</reference>